<dbReference type="Proteomes" id="UP000831537">
    <property type="component" value="Chromosome"/>
</dbReference>
<feature type="region of interest" description="Disordered" evidence="1">
    <location>
        <begin position="134"/>
        <end position="156"/>
    </location>
</feature>
<proteinExistence type="predicted"/>
<organism evidence="4 5">
    <name type="scientific">Gracilibacillus salinarum</name>
    <dbReference type="NCBI Taxonomy" id="2932255"/>
    <lineage>
        <taxon>Bacteria</taxon>
        <taxon>Bacillati</taxon>
        <taxon>Bacillota</taxon>
        <taxon>Bacilli</taxon>
        <taxon>Bacillales</taxon>
        <taxon>Bacillaceae</taxon>
        <taxon>Gracilibacillus</taxon>
    </lineage>
</organism>
<evidence type="ECO:0000256" key="2">
    <source>
        <dbReference type="SAM" id="SignalP"/>
    </source>
</evidence>
<evidence type="ECO:0000313" key="5">
    <source>
        <dbReference type="Proteomes" id="UP000831537"/>
    </source>
</evidence>
<protein>
    <submittedName>
        <fullName evidence="4">FixH family protein</fullName>
    </submittedName>
</protein>
<feature type="compositionally biased region" description="Basic and acidic residues" evidence="1">
    <location>
        <begin position="143"/>
        <end position="156"/>
    </location>
</feature>
<dbReference type="RefSeq" id="WP_244741473.1">
    <property type="nucleotide sequence ID" value="NZ_CP095071.1"/>
</dbReference>
<feature type="signal peptide" evidence="2">
    <location>
        <begin position="1"/>
        <end position="21"/>
    </location>
</feature>
<sequence length="156" mass="17456">MKKIVMITLLTALLSACSANQLNDDAAKQYHTEQPLTITIDSPSNIEANTETPINVTLQQNIAPAENVQSISAEVWMPLQPEVKKEVALALQEPGVYHMDYTFAEDGIYYLQVRAESEQSDIMPTKRLIVGELSEEEQAFLDGQDKETEEDHSSHH</sequence>
<evidence type="ECO:0000313" key="4">
    <source>
        <dbReference type="EMBL" id="UOQ84105.1"/>
    </source>
</evidence>
<accession>A0ABY4GIV5</accession>
<evidence type="ECO:0000256" key="1">
    <source>
        <dbReference type="SAM" id="MobiDB-lite"/>
    </source>
</evidence>
<reference evidence="4 5" key="1">
    <citation type="submission" date="2022-04" db="EMBL/GenBank/DDBJ databases">
        <title>Gracilibacillus sp. isolated from saltern.</title>
        <authorList>
            <person name="Won M."/>
            <person name="Lee C.-M."/>
            <person name="Woen H.-Y."/>
            <person name="Kwon S.-W."/>
        </authorList>
    </citation>
    <scope>NUCLEOTIDE SEQUENCE [LARGE SCALE GENOMIC DNA]</scope>
    <source>
        <strain evidence="4 5">SSPM10-3</strain>
    </source>
</reference>
<feature type="chain" id="PRO_5045896604" evidence="2">
    <location>
        <begin position="22"/>
        <end position="156"/>
    </location>
</feature>
<dbReference type="InterPro" id="IPR032693">
    <property type="entry name" value="YtkA-like_dom"/>
</dbReference>
<keyword evidence="2" id="KW-0732">Signal</keyword>
<feature type="domain" description="YtkA-like" evidence="3">
    <location>
        <begin position="32"/>
        <end position="113"/>
    </location>
</feature>
<dbReference type="EMBL" id="CP095071">
    <property type="protein sequence ID" value="UOQ84105.1"/>
    <property type="molecule type" value="Genomic_DNA"/>
</dbReference>
<name>A0ABY4GIV5_9BACI</name>
<dbReference type="Pfam" id="PF13115">
    <property type="entry name" value="YtkA"/>
    <property type="match status" value="1"/>
</dbReference>
<gene>
    <name evidence="4" type="ORF">MUN87_15475</name>
</gene>
<evidence type="ECO:0000259" key="3">
    <source>
        <dbReference type="Pfam" id="PF13115"/>
    </source>
</evidence>
<dbReference type="PROSITE" id="PS51257">
    <property type="entry name" value="PROKAR_LIPOPROTEIN"/>
    <property type="match status" value="1"/>
</dbReference>
<keyword evidence="5" id="KW-1185">Reference proteome</keyword>